<evidence type="ECO:0000256" key="10">
    <source>
        <dbReference type="ARBA" id="ARBA00023146"/>
    </source>
</evidence>
<dbReference type="CDD" id="cd07962">
    <property type="entry name" value="Anticodon_Ia_Val"/>
    <property type="match status" value="1"/>
</dbReference>
<feature type="compositionally biased region" description="Basic and acidic residues" evidence="16">
    <location>
        <begin position="45"/>
        <end position="58"/>
    </location>
</feature>
<evidence type="ECO:0000256" key="5">
    <source>
        <dbReference type="ARBA" id="ARBA00022741"/>
    </source>
</evidence>
<dbReference type="SUPFAM" id="SSF50677">
    <property type="entry name" value="ValRS/IleRS/LeuRS editing domain"/>
    <property type="match status" value="1"/>
</dbReference>
<keyword evidence="20" id="KW-1185">Reference proteome</keyword>
<evidence type="ECO:0000256" key="12">
    <source>
        <dbReference type="ARBA" id="ARBA00040837"/>
    </source>
</evidence>
<feature type="domain" description="Aminoacyl-tRNA synthetase class Ia" evidence="17">
    <location>
        <begin position="364"/>
        <end position="976"/>
    </location>
</feature>
<evidence type="ECO:0000256" key="16">
    <source>
        <dbReference type="SAM" id="MobiDB-lite"/>
    </source>
</evidence>
<reference evidence="19" key="1">
    <citation type="submission" date="2025-08" db="UniProtKB">
        <authorList>
            <consortium name="Ensembl"/>
        </authorList>
    </citation>
    <scope>IDENTIFICATION</scope>
</reference>
<dbReference type="AlphaFoldDB" id="A0A663EVB0"/>
<dbReference type="Pfam" id="PF00133">
    <property type="entry name" value="tRNA-synt_1"/>
    <property type="match status" value="1"/>
</dbReference>
<keyword evidence="9" id="KW-0496">Mitochondrion</keyword>
<dbReference type="SUPFAM" id="SSF47323">
    <property type="entry name" value="Anticodon-binding domain of a subclass of class I aminoacyl-tRNA synthetases"/>
    <property type="match status" value="1"/>
</dbReference>
<dbReference type="InterPro" id="IPR002300">
    <property type="entry name" value="aa-tRNA-synth_Ia"/>
</dbReference>
<evidence type="ECO:0000256" key="15">
    <source>
        <dbReference type="RuleBase" id="RU363035"/>
    </source>
</evidence>
<protein>
    <recommendedName>
        <fullName evidence="12">Valine--tRNA ligase, mitochondrial</fullName>
        <ecNumber evidence="3">6.1.1.9</ecNumber>
    </recommendedName>
    <alternativeName>
        <fullName evidence="11">Valyl-tRNA synthetase</fullName>
    </alternativeName>
</protein>
<evidence type="ECO:0000256" key="14">
    <source>
        <dbReference type="ARBA" id="ARBA00047552"/>
    </source>
</evidence>
<sequence length="1252" mass="135190">MAAPALARVLTAAPRALGSPVGGRARCSGVPPGPPLPPAAPPWDPPERARLRAREHKEKRQRQRRERAALGGAGPQVLGATGGGLGEGVGGSWEGLGGTLGTAGGLGDGIGGYWEQLGGAGREAGGNWGGWEKGLGDTGDSWEGWGGWERWLGPTGRGWRGTGNNWEGLGDLGDGIGGHWEQLGGLGELGERLGATGGLGEGVGGHWGQLGGAGGTLGATGRGWEMGLGCAGSNWRARGTGRETGVNREGWEKELGYTGGNWEVLGATGRGAGRRAWGPLGAPGESWRVLGGEHWYLLVYIGLYWSVRVHTGFALPHRCRQPPPKGWTPKTVVEYQHPLDPDGKKATGVALPPAYSPRYVEAAWYSWWERQGLFTPPASVILSLVLPPPNVTGSLHLGHALTVALQDALVRWRRMQGWSVLWVPGTDHAGIATQAVVERWLWQQRGLRRQDLTRSEFLEEVWAWKQRHGDEILRQLRALGASLDWSRCAFTMDPGFSRAVAEAFVRLHEAGLIHRDRRLVTWSCALRSALADVEVEPRALTGPTALRVPGCPRPVTFGVLVTFAYPVEGGDGLELPVATTRPETMLGDVAVAVHPDDPRYMHLHGRHLRHPFTGQLLPVVTDPTVEPARGTGAVKVTPGHSSPDLALARAHGLPLLSVIGDDGTMCPPGGGWLQGIHRFVAREKVVAALAERGLYRGTQDHAMTLPMCSRSGDVIEYLLKSQWFLRCREMAERAREAVTSGRLQLVPKFHEKNWKTWMDNIGDWCLSRQLWWGHRVPAYRVGVPSAGSPPEHPEGLWVVGRSEAEARAAAARTLRCPPDELQLQQDPDVLDTWFSSALFPFAALGWPEETPDLQRFYPTNVLETGSDLLFFWVARMVMLGQQLTGRLPFSQVLLHSLVRDTHGRKMSKSLGNVIDPCDIIAGASLQELQERLHHRLLDPHELTVRRQFPHGIPECGTDALRMALCSHNVHGDDIRLDVGTALSYRHFCNKIWNAVKFVLAALGPDFVPQPPEETVPQHPMDRWVLSRLVQAVGECGRRMEALEVHGAIAAVHHFWLRSFCDVYLVGGPVHLSHVTRRTLLSCAELGLRLLAPFAPFLGEELWQRLPRAPPAPPTLCLAPFPDAARLVGPVALGGARAGPRLGGGPRGPRHPRLPLPAGEWGGPGALWDAGGPGGTPGHCGMLGDLGGGVSRSIVGCWGTWRGTQGHCGMLGDLGGPPGALWDAGGAWGIVGCWGNPRGIVGCWENPRGIVGC</sequence>
<dbReference type="GO" id="GO:0002161">
    <property type="term" value="F:aminoacyl-tRNA deacylase activity"/>
    <property type="evidence" value="ECO:0007669"/>
    <property type="project" value="InterPro"/>
</dbReference>
<dbReference type="Ensembl" id="ENSACCT00020016990.1">
    <property type="protein sequence ID" value="ENSACCP00020016285.1"/>
    <property type="gene ID" value="ENSACCG00020011043.1"/>
</dbReference>
<name>A0A663EVB0_AQUCH</name>
<dbReference type="FunFam" id="3.40.50.620:FF:000120">
    <property type="entry name" value="Valine--tRNA ligase, mitochondrial"/>
    <property type="match status" value="1"/>
</dbReference>
<dbReference type="Pfam" id="PF08264">
    <property type="entry name" value="Anticodon_1"/>
    <property type="match status" value="1"/>
</dbReference>
<keyword evidence="8" id="KW-0809">Transit peptide</keyword>
<evidence type="ECO:0000256" key="8">
    <source>
        <dbReference type="ARBA" id="ARBA00022946"/>
    </source>
</evidence>
<evidence type="ECO:0000256" key="9">
    <source>
        <dbReference type="ARBA" id="ARBA00023128"/>
    </source>
</evidence>
<dbReference type="GO" id="GO:0005739">
    <property type="term" value="C:mitochondrion"/>
    <property type="evidence" value="ECO:0007669"/>
    <property type="project" value="UniProtKB-SubCell"/>
</dbReference>
<evidence type="ECO:0000259" key="18">
    <source>
        <dbReference type="Pfam" id="PF08264"/>
    </source>
</evidence>
<dbReference type="GO" id="GO:0005829">
    <property type="term" value="C:cytosol"/>
    <property type="evidence" value="ECO:0007669"/>
    <property type="project" value="TreeGrafter"/>
</dbReference>
<dbReference type="InterPro" id="IPR013155">
    <property type="entry name" value="M/V/L/I-tRNA-synth_anticd-bd"/>
</dbReference>
<comment type="catalytic activity">
    <reaction evidence="14">
        <text>tRNA(Val) + L-valine + ATP = L-valyl-tRNA(Val) + AMP + diphosphate</text>
        <dbReference type="Rhea" id="RHEA:10704"/>
        <dbReference type="Rhea" id="RHEA-COMP:9672"/>
        <dbReference type="Rhea" id="RHEA-COMP:9708"/>
        <dbReference type="ChEBI" id="CHEBI:30616"/>
        <dbReference type="ChEBI" id="CHEBI:33019"/>
        <dbReference type="ChEBI" id="CHEBI:57762"/>
        <dbReference type="ChEBI" id="CHEBI:78442"/>
        <dbReference type="ChEBI" id="CHEBI:78537"/>
        <dbReference type="ChEBI" id="CHEBI:456215"/>
        <dbReference type="EC" id="6.1.1.9"/>
    </reaction>
</comment>
<evidence type="ECO:0000259" key="17">
    <source>
        <dbReference type="Pfam" id="PF00133"/>
    </source>
</evidence>
<dbReference type="FunFam" id="3.40.50.620:FF:000020">
    <property type="entry name" value="Valine--tRNA ligase, mitochondrial"/>
    <property type="match status" value="1"/>
</dbReference>
<dbReference type="GeneTree" id="ENSGT00940000159890"/>
<dbReference type="SUPFAM" id="SSF52374">
    <property type="entry name" value="Nucleotidylyl transferase"/>
    <property type="match status" value="1"/>
</dbReference>
<dbReference type="InterPro" id="IPR014729">
    <property type="entry name" value="Rossmann-like_a/b/a_fold"/>
</dbReference>
<dbReference type="NCBIfam" id="TIGR00422">
    <property type="entry name" value="valS"/>
    <property type="match status" value="1"/>
</dbReference>
<evidence type="ECO:0000313" key="20">
    <source>
        <dbReference type="Proteomes" id="UP000472275"/>
    </source>
</evidence>
<proteinExistence type="inferred from homology"/>
<evidence type="ECO:0000256" key="11">
    <source>
        <dbReference type="ARBA" id="ARBA00029936"/>
    </source>
</evidence>
<dbReference type="InterPro" id="IPR001412">
    <property type="entry name" value="aa-tRNA-synth_I_CS"/>
</dbReference>
<keyword evidence="10 15" id="KW-0030">Aminoacyl-tRNA synthetase</keyword>
<keyword evidence="5 15" id="KW-0547">Nucleotide-binding</keyword>
<dbReference type="Gene3D" id="3.90.740.10">
    <property type="entry name" value="Valyl/Leucyl/Isoleucyl-tRNA synthetase, editing domain"/>
    <property type="match status" value="2"/>
</dbReference>
<dbReference type="Gene3D" id="3.40.50.620">
    <property type="entry name" value="HUPs"/>
    <property type="match status" value="2"/>
</dbReference>
<dbReference type="GO" id="GO:0005524">
    <property type="term" value="F:ATP binding"/>
    <property type="evidence" value="ECO:0007669"/>
    <property type="project" value="UniProtKB-KW"/>
</dbReference>
<keyword evidence="7 15" id="KW-0648">Protein biosynthesis</keyword>
<gene>
    <name evidence="19" type="primary">LOC115337537</name>
</gene>
<dbReference type="Proteomes" id="UP000472275">
    <property type="component" value="Unassembled WGS sequence"/>
</dbReference>
<dbReference type="InterPro" id="IPR002303">
    <property type="entry name" value="Valyl-tRNA_ligase"/>
</dbReference>
<evidence type="ECO:0000313" key="19">
    <source>
        <dbReference type="Ensembl" id="ENSACCP00020016285.1"/>
    </source>
</evidence>
<comment type="function">
    <text evidence="13">Catalyzes the attachment of valine to tRNA(Val) in a two-step reaction: valine is first activated by ATP to form Val-AMP and then transferred to the acceptor end of tRNA(Val).</text>
</comment>
<organism evidence="19 20">
    <name type="scientific">Aquila chrysaetos chrysaetos</name>
    <dbReference type="NCBI Taxonomy" id="223781"/>
    <lineage>
        <taxon>Eukaryota</taxon>
        <taxon>Metazoa</taxon>
        <taxon>Chordata</taxon>
        <taxon>Craniata</taxon>
        <taxon>Vertebrata</taxon>
        <taxon>Euteleostomi</taxon>
        <taxon>Archelosauria</taxon>
        <taxon>Archosauria</taxon>
        <taxon>Dinosauria</taxon>
        <taxon>Saurischia</taxon>
        <taxon>Theropoda</taxon>
        <taxon>Coelurosauria</taxon>
        <taxon>Aves</taxon>
        <taxon>Neognathae</taxon>
        <taxon>Neoaves</taxon>
        <taxon>Telluraves</taxon>
        <taxon>Accipitrimorphae</taxon>
        <taxon>Accipitriformes</taxon>
        <taxon>Accipitridae</taxon>
        <taxon>Accipitrinae</taxon>
        <taxon>Aquila</taxon>
    </lineage>
</organism>
<dbReference type="PROSITE" id="PS00178">
    <property type="entry name" value="AA_TRNA_LIGASE_I"/>
    <property type="match status" value="1"/>
</dbReference>
<dbReference type="InParanoid" id="A0A663EVB0"/>
<dbReference type="GO" id="GO:0006438">
    <property type="term" value="P:valyl-tRNA aminoacylation"/>
    <property type="evidence" value="ECO:0007669"/>
    <property type="project" value="InterPro"/>
</dbReference>
<dbReference type="Gene3D" id="1.10.730.10">
    <property type="entry name" value="Isoleucyl-tRNA Synthetase, Domain 1"/>
    <property type="match status" value="1"/>
</dbReference>
<dbReference type="PANTHER" id="PTHR11946">
    <property type="entry name" value="VALYL-TRNA SYNTHETASES"/>
    <property type="match status" value="1"/>
</dbReference>
<comment type="subcellular location">
    <subcellularLocation>
        <location evidence="1">Mitochondrion</location>
    </subcellularLocation>
</comment>
<keyword evidence="6 15" id="KW-0067">ATP-binding</keyword>
<evidence type="ECO:0000256" key="13">
    <source>
        <dbReference type="ARBA" id="ARBA00043854"/>
    </source>
</evidence>
<dbReference type="NCBIfam" id="NF004349">
    <property type="entry name" value="PRK05729.1"/>
    <property type="match status" value="1"/>
</dbReference>
<feature type="compositionally biased region" description="Pro residues" evidence="16">
    <location>
        <begin position="31"/>
        <end position="44"/>
    </location>
</feature>
<dbReference type="CDD" id="cd00817">
    <property type="entry name" value="ValRS_core"/>
    <property type="match status" value="1"/>
</dbReference>
<keyword evidence="4 15" id="KW-0436">Ligase</keyword>
<accession>A0A663EVB0</accession>
<dbReference type="InterPro" id="IPR033705">
    <property type="entry name" value="Anticodon_Ia_Val"/>
</dbReference>
<feature type="region of interest" description="Disordered" evidence="16">
    <location>
        <begin position="17"/>
        <end position="81"/>
    </location>
</feature>
<feature type="domain" description="Methionyl/Valyl/Leucyl/Isoleucyl-tRNA synthetase anticodon-binding" evidence="18">
    <location>
        <begin position="1021"/>
        <end position="1123"/>
    </location>
</feature>
<dbReference type="InterPro" id="IPR009080">
    <property type="entry name" value="tRNAsynth_Ia_anticodon-bd"/>
</dbReference>
<dbReference type="GO" id="GO:0004832">
    <property type="term" value="F:valine-tRNA ligase activity"/>
    <property type="evidence" value="ECO:0007669"/>
    <property type="project" value="UniProtKB-EC"/>
</dbReference>
<evidence type="ECO:0000256" key="2">
    <source>
        <dbReference type="ARBA" id="ARBA00005594"/>
    </source>
</evidence>
<dbReference type="PANTHER" id="PTHR11946:SF71">
    <property type="entry name" value="VALINE--TRNA LIGASE, MITOCHONDRIAL"/>
    <property type="match status" value="1"/>
</dbReference>
<dbReference type="EC" id="6.1.1.9" evidence="3"/>
<evidence type="ECO:0000256" key="3">
    <source>
        <dbReference type="ARBA" id="ARBA00013169"/>
    </source>
</evidence>
<comment type="similarity">
    <text evidence="2 15">Belongs to the class-I aminoacyl-tRNA synthetase family.</text>
</comment>
<evidence type="ECO:0000256" key="1">
    <source>
        <dbReference type="ARBA" id="ARBA00004173"/>
    </source>
</evidence>
<evidence type="ECO:0000256" key="4">
    <source>
        <dbReference type="ARBA" id="ARBA00022598"/>
    </source>
</evidence>
<evidence type="ECO:0000256" key="7">
    <source>
        <dbReference type="ARBA" id="ARBA00022917"/>
    </source>
</evidence>
<evidence type="ECO:0000256" key="6">
    <source>
        <dbReference type="ARBA" id="ARBA00022840"/>
    </source>
</evidence>
<dbReference type="PRINTS" id="PR00986">
    <property type="entry name" value="TRNASYNTHVAL"/>
</dbReference>
<reference evidence="19" key="2">
    <citation type="submission" date="2025-09" db="UniProtKB">
        <authorList>
            <consortium name="Ensembl"/>
        </authorList>
    </citation>
    <scope>IDENTIFICATION</scope>
</reference>
<dbReference type="InterPro" id="IPR009008">
    <property type="entry name" value="Val/Leu/Ile-tRNA-synth_edit"/>
</dbReference>